<comment type="caution">
    <text evidence="2">The sequence shown here is derived from an EMBL/GenBank/DDBJ whole genome shotgun (WGS) entry which is preliminary data.</text>
</comment>
<feature type="region of interest" description="Disordered" evidence="1">
    <location>
        <begin position="739"/>
        <end position="765"/>
    </location>
</feature>
<dbReference type="OrthoDB" id="2934473at2759"/>
<keyword evidence="3" id="KW-1185">Reference proteome</keyword>
<protein>
    <submittedName>
        <fullName evidence="2">Uncharacterized protein</fullName>
    </submittedName>
</protein>
<proteinExistence type="predicted"/>
<feature type="region of interest" description="Disordered" evidence="1">
    <location>
        <begin position="599"/>
        <end position="671"/>
    </location>
</feature>
<evidence type="ECO:0000313" key="2">
    <source>
        <dbReference type="EMBL" id="RXW16178.1"/>
    </source>
</evidence>
<reference evidence="2 3" key="1">
    <citation type="submission" date="2019-01" db="EMBL/GenBank/DDBJ databases">
        <title>Draft genome sequence of Psathyrella aberdarensis IHI B618.</title>
        <authorList>
            <person name="Buettner E."/>
            <person name="Kellner H."/>
        </authorList>
    </citation>
    <scope>NUCLEOTIDE SEQUENCE [LARGE SCALE GENOMIC DNA]</scope>
    <source>
        <strain evidence="2 3">IHI B618</strain>
    </source>
</reference>
<evidence type="ECO:0000313" key="3">
    <source>
        <dbReference type="Proteomes" id="UP000290288"/>
    </source>
</evidence>
<dbReference type="EMBL" id="SDEE01000466">
    <property type="protein sequence ID" value="RXW16178.1"/>
    <property type="molecule type" value="Genomic_DNA"/>
</dbReference>
<evidence type="ECO:0000256" key="1">
    <source>
        <dbReference type="SAM" id="MobiDB-lite"/>
    </source>
</evidence>
<accession>A0A4V1Q2T2</accession>
<gene>
    <name evidence="2" type="ORF">EST38_g9678</name>
</gene>
<sequence>MPDDMDLNANVYVECELEVKNRDERMPRVLECRNHPLVHGIPYVRRVLVMLVKTDWTSMQDAYKYERTLDVPDGSEDAWANNGLIKLESGDYVFMRDLRDQEKCADASILASEDVLAVSVTGREHHSTETLKQADKAIERIVGTGEGGLTELERTKCAKKVKNSRCYSLATTVEPLTNLCAPAAASKQRKENETYNKIAQDAVFAGSDMVVEISRVLPAGVRDAIRANWEQVNHPTAGSVENFMGPNVQLNISTVPKKGDEDAKGLKGDLGQFGKPHFDLKDHHAYLTVMLALHRMSASCDPGHFHILQLGVYTSLAKYRGVIFSGRRKHAGTSTSSRNTDEDTEDNNFRINLVYYPTKHCVDGSARFVFGSGAGKPPVAGSQATDGSEIKYARSKAGKEKKGKATKKNAKGDQNIFCITPEMQNINNNMTVDSLTNRATFAVEGEGIMERRAQANWLGRGGLQAFTWLLRQAGGNISFSVDQEMFMKSMTFLNSEGEREQLDGWPCAPNVEDVRPARVEASRRFRKFADRVGKFIPSVAAGGRGKVATGDDSDSEEDAVDEEIALEAHEKTINLKRNPTFLPFTVGDEAEHALDMMSLDGGDEEGESDLMSLSRGEEEEGESDLMLFSRGNEEEGESESLLPFSRGDEEEGELDSMLPFSRGDEEGGGSGSMLLSREDEEEGEWCSTLTFSRGDEEEGELGSMLPFSRGVEEEGELDSMLPFSRGDEEEGELDLMPFSRGDEEEGELGSTLPFSRGDEEDGESDLMAFSRGHDGDGGKSHPMPFNGEYDNKRTSHLMPLGNIGGASALTTAVAPGGSGLSVLEESDSTQANDAEVLSPSKDSVTYLSIETRTDGISTTDAVVANKPSGKRCRGREYQGEKLKRQRRSFKLLDKLVPAALMADISRLEGELGACTAMESVLGDEARAEVFQQLSASFSMLESEPISFNSPKYAKSIHDLAIKCEGSIQRNQLITRVRRSQVMLSLSKARRWVEIDVVRAAMDKLKEESGVRDGRTHDWLDDIIGILLTGLSNGAKTVSMDPTMYPRLKAFGDDPFVIANSHAPHKYIGAGDRDHLHDAVVDAIRTALPQWLGFAEGDAKEDRNDRVRAWVVDVFRDTLGTVFLTTDIAWSMISNFKVGHVIHSDRVHRSATPSYQLLKPFINALKAHPTCDPTTEMGALWNRYRSIISTKGISKPTLLELRYQHSDRLSPFISYIQLGWEALEGNAHLGVDNYSSSVFVNLDKHWPFREHAYERMRSRGPSGPYEPRFLKTRAGIFSAMVWRGVTEGTLFTQNWNMQFHSIEDFRAAIHHFTTLYPEQATHASAFCQQDIHGKFLQGRDVSVAETLWEDTNSLGWEEFCDTYPSFGDCFTYFFSRPSDSNTRRVREVDTVSMFNLVCDLAYAGICQPPGTQEMAQYISTVKGHSYHALRSLGFLNNSNNMEDGVLHAISGVIHRVIEHFTSAELGKMTMDIMGIEYALGRYYDKLQKAGDKLI</sequence>
<name>A0A4V1Q2T2_9AGAR</name>
<dbReference type="Proteomes" id="UP000290288">
    <property type="component" value="Unassembled WGS sequence"/>
</dbReference>
<organism evidence="2 3">
    <name type="scientific">Candolleomyces aberdarensis</name>
    <dbReference type="NCBI Taxonomy" id="2316362"/>
    <lineage>
        <taxon>Eukaryota</taxon>
        <taxon>Fungi</taxon>
        <taxon>Dikarya</taxon>
        <taxon>Basidiomycota</taxon>
        <taxon>Agaricomycotina</taxon>
        <taxon>Agaricomycetes</taxon>
        <taxon>Agaricomycetidae</taxon>
        <taxon>Agaricales</taxon>
        <taxon>Agaricineae</taxon>
        <taxon>Psathyrellaceae</taxon>
        <taxon>Candolleomyces</taxon>
    </lineage>
</organism>